<name>A0A399EV40_9DEIN</name>
<dbReference type="EMBL" id="QXDL01000045">
    <property type="protein sequence ID" value="RIH86492.1"/>
    <property type="molecule type" value="Genomic_DNA"/>
</dbReference>
<protein>
    <recommendedName>
        <fullName evidence="3">DUF3293 domain-containing protein</fullName>
    </recommendedName>
</protein>
<dbReference type="InterPro" id="IPR021710">
    <property type="entry name" value="DUF3293"/>
</dbReference>
<organism evidence="1 2">
    <name type="scientific">Calidithermus terrae</name>
    <dbReference type="NCBI Taxonomy" id="1408545"/>
    <lineage>
        <taxon>Bacteria</taxon>
        <taxon>Thermotogati</taxon>
        <taxon>Deinococcota</taxon>
        <taxon>Deinococci</taxon>
        <taxon>Thermales</taxon>
        <taxon>Thermaceae</taxon>
        <taxon>Calidithermus</taxon>
    </lineage>
</organism>
<dbReference type="AlphaFoldDB" id="A0A399EV40"/>
<dbReference type="Proteomes" id="UP000265715">
    <property type="component" value="Unassembled WGS sequence"/>
</dbReference>
<dbReference type="OrthoDB" id="27515at2"/>
<evidence type="ECO:0000313" key="2">
    <source>
        <dbReference type="Proteomes" id="UP000265715"/>
    </source>
</evidence>
<evidence type="ECO:0000313" key="1">
    <source>
        <dbReference type="EMBL" id="RIH86492.1"/>
    </source>
</evidence>
<proteinExistence type="predicted"/>
<sequence>MSPQELSRVYRSAVYEAGGMAFTLGEAPAGLVLFGGRPFAVVTAHNPGSQPLPAEENARRHRELEQVLREGGYELAPGVGRSPDGKWREEGFTVFGIGLEEALAVGRRFGQNAIVYGEGERVALAWCRGGGLERFYPQEVGR</sequence>
<keyword evidence="2" id="KW-1185">Reference proteome</keyword>
<comment type="caution">
    <text evidence="1">The sequence shown here is derived from an EMBL/GenBank/DDBJ whole genome shotgun (WGS) entry which is preliminary data.</text>
</comment>
<reference evidence="1 2" key="1">
    <citation type="submission" date="2018-08" db="EMBL/GenBank/DDBJ databases">
        <title>Meiothermus terrae DSM 26712 genome sequencing project.</title>
        <authorList>
            <person name="Da Costa M.S."/>
            <person name="Albuquerque L."/>
            <person name="Raposo P."/>
            <person name="Froufe H.J.C."/>
            <person name="Barroso C.S."/>
            <person name="Egas C."/>
        </authorList>
    </citation>
    <scope>NUCLEOTIDE SEQUENCE [LARGE SCALE GENOMIC DNA]</scope>
    <source>
        <strain evidence="1 2">DSM 26712</strain>
    </source>
</reference>
<evidence type="ECO:0008006" key="3">
    <source>
        <dbReference type="Google" id="ProtNLM"/>
    </source>
</evidence>
<gene>
    <name evidence="1" type="ORF">Mterra_01409</name>
</gene>
<accession>A0A399EV40</accession>
<dbReference type="Pfam" id="PF11697">
    <property type="entry name" value="DUF3293"/>
    <property type="match status" value="1"/>
</dbReference>
<dbReference type="RefSeq" id="WP_119314555.1">
    <property type="nucleotide sequence ID" value="NZ_QXDL01000045.1"/>
</dbReference>